<dbReference type="GeneID" id="34728755"/>
<dbReference type="GeneID" id="34728775"/>
<organism evidence="2">
    <name type="scientific">Cyphia angustiloba</name>
    <dbReference type="NCBI Taxonomy" id="2041112"/>
    <lineage>
        <taxon>Eukaryota</taxon>
        <taxon>Viridiplantae</taxon>
        <taxon>Streptophyta</taxon>
        <taxon>Embryophyta</taxon>
        <taxon>Tracheophyta</taxon>
        <taxon>Spermatophyta</taxon>
        <taxon>Magnoliopsida</taxon>
        <taxon>eudicotyledons</taxon>
        <taxon>Gunneridae</taxon>
        <taxon>Pentapetalae</taxon>
        <taxon>asterids</taxon>
        <taxon>campanulids</taxon>
        <taxon>Asterales</taxon>
        <taxon>Campanulaceae</taxon>
        <taxon>Cyphia</taxon>
    </lineage>
</organism>
<accession>A0A291F2N0</accession>
<dbReference type="AlphaFoldDB" id="A0A291F2N0"/>
<dbReference type="RefSeq" id="YP_009436165.1">
    <property type="nucleotide sequence ID" value="NC_036086.1"/>
</dbReference>
<dbReference type="EMBL" id="MF770621">
    <property type="protein sequence ID" value="ATG26343.1"/>
    <property type="molecule type" value="Genomic_DNA"/>
</dbReference>
<proteinExistence type="predicted"/>
<dbReference type="EMBL" id="MF770621">
    <property type="protein sequence ID" value="ATG26362.1"/>
    <property type="molecule type" value="Genomic_DNA"/>
</dbReference>
<gene>
    <name evidence="2" type="primary">ORF292</name>
    <name evidence="1" type="ORF">Cyp_ang1Pt1119</name>
    <name evidence="2" type="ORF">Cyp_ang1Pt1493</name>
</gene>
<sequence>MVLYESQFLAKEELSFFSRERKLLCEISSQSILEKRSILFKNYQELDKLRKKISSMKDRVAAISRQISFIADKQRQNRKDRQALLHERDLIENALEEQFSIYADKCKDNSLEIALMGWLKQTEHKIRKSLNTAVENYARYMDGGQKRNILGVNFFLYYSLEYISKLFYYDIKLIINGIKLKKVLSYWQFLKKENNSVVAEESKFRSEGLSYESARHNFLVEYDYQGVAKLQRDYDRQRFSRQEREFSIKKKLSFLEDKLIINTKKASSLLEERNFLENALEDQFFIYEEKCG</sequence>
<dbReference type="RefSeq" id="YP_009436184.1">
    <property type="nucleotide sequence ID" value="NC_036086.1"/>
</dbReference>
<evidence type="ECO:0000313" key="1">
    <source>
        <dbReference type="EMBL" id="ATG26343.1"/>
    </source>
</evidence>
<evidence type="ECO:0000313" key="2">
    <source>
        <dbReference type="EMBL" id="ATG26362.1"/>
    </source>
</evidence>
<keyword evidence="2" id="KW-0934">Plastid</keyword>
<reference evidence="2" key="1">
    <citation type="journal article" date="2014" name="Proc. Natl. Acad. Sci. U.S.A.">
        <title>The dynamic history of plastid genomes in the Campanulaceae sensu lato is unique among angiosperms.</title>
        <authorList>
            <person name="Knox E.B."/>
        </authorList>
    </citation>
    <scope>NUCLEOTIDE SEQUENCE</scope>
</reference>
<protein>
    <submittedName>
        <fullName evidence="2">Uncharacterized protein</fullName>
    </submittedName>
</protein>
<name>A0A291F2N0_9ASTR</name>
<reference evidence="2" key="2">
    <citation type="submission" date="2017-08" db="EMBL/GenBank/DDBJ databases">
        <authorList>
            <person name="Knox E.B."/>
        </authorList>
    </citation>
    <scope>NUCLEOTIDE SEQUENCE</scope>
</reference>
<geneLocation type="plastid" evidence="2"/>